<keyword evidence="1" id="KW-1133">Transmembrane helix</keyword>
<evidence type="ECO:0008006" key="4">
    <source>
        <dbReference type="Google" id="ProtNLM"/>
    </source>
</evidence>
<sequence>MTQGEESKSGVTEFKLGGGIVIKLIGCVFLAASAFLATLGAIESSDDIFIWAVWTAFGWHLTFLKHGMVIDRNRRRFIRQISSLFPIYKFEANLDAIRGFAVSRALLGRDRYGRKVFELTVLFDSGKRQKLIAGSKQELIERGKDIAKLCDKPFHIDEA</sequence>
<proteinExistence type="predicted"/>
<organism evidence="2 3">
    <name type="scientific">Enterovibrio qingdaonensis</name>
    <dbReference type="NCBI Taxonomy" id="2899818"/>
    <lineage>
        <taxon>Bacteria</taxon>
        <taxon>Pseudomonadati</taxon>
        <taxon>Pseudomonadota</taxon>
        <taxon>Gammaproteobacteria</taxon>
        <taxon>Vibrionales</taxon>
        <taxon>Vibrionaceae</taxon>
        <taxon>Enterovibrio</taxon>
    </lineage>
</organism>
<feature type="transmembrane region" description="Helical" evidence="1">
    <location>
        <begin position="48"/>
        <end position="70"/>
    </location>
</feature>
<protein>
    <recommendedName>
        <fullName evidence="4">DUF304 domain-containing protein</fullName>
    </recommendedName>
</protein>
<dbReference type="Proteomes" id="UP001149821">
    <property type="component" value="Unassembled WGS sequence"/>
</dbReference>
<evidence type="ECO:0000313" key="2">
    <source>
        <dbReference type="EMBL" id="MDD1779982.1"/>
    </source>
</evidence>
<accession>A0ABT5QG76</accession>
<keyword evidence="1" id="KW-0472">Membrane</keyword>
<keyword evidence="1" id="KW-0812">Transmembrane</keyword>
<evidence type="ECO:0000256" key="1">
    <source>
        <dbReference type="SAM" id="Phobius"/>
    </source>
</evidence>
<reference evidence="2" key="1">
    <citation type="submission" date="2021-12" db="EMBL/GenBank/DDBJ databases">
        <title>Enterovibrio ZSDZ35 sp. nov. and Enterovibrio ZSDZ42 sp. nov., isolated from coastal seawater in Qingdao.</title>
        <authorList>
            <person name="Zhang P."/>
        </authorList>
    </citation>
    <scope>NUCLEOTIDE SEQUENCE</scope>
    <source>
        <strain evidence="2">ZSDZ35</strain>
    </source>
</reference>
<feature type="transmembrane region" description="Helical" evidence="1">
    <location>
        <begin position="20"/>
        <end position="42"/>
    </location>
</feature>
<keyword evidence="3" id="KW-1185">Reference proteome</keyword>
<dbReference type="RefSeq" id="WP_274139851.1">
    <property type="nucleotide sequence ID" value="NZ_JAJUBB010000001.1"/>
</dbReference>
<dbReference type="EMBL" id="JAJUBB010000001">
    <property type="protein sequence ID" value="MDD1779982.1"/>
    <property type="molecule type" value="Genomic_DNA"/>
</dbReference>
<name>A0ABT5QG76_9GAMM</name>
<gene>
    <name evidence="2" type="ORF">LRP49_02115</name>
</gene>
<evidence type="ECO:0000313" key="3">
    <source>
        <dbReference type="Proteomes" id="UP001149821"/>
    </source>
</evidence>
<comment type="caution">
    <text evidence="2">The sequence shown here is derived from an EMBL/GenBank/DDBJ whole genome shotgun (WGS) entry which is preliminary data.</text>
</comment>